<accession>A0ABR0W7X3</accession>
<organism evidence="7 8">
    <name type="scientific">Rehmannia glutinosa</name>
    <name type="common">Chinese foxglove</name>
    <dbReference type="NCBI Taxonomy" id="99300"/>
    <lineage>
        <taxon>Eukaryota</taxon>
        <taxon>Viridiplantae</taxon>
        <taxon>Streptophyta</taxon>
        <taxon>Embryophyta</taxon>
        <taxon>Tracheophyta</taxon>
        <taxon>Spermatophyta</taxon>
        <taxon>Magnoliopsida</taxon>
        <taxon>eudicotyledons</taxon>
        <taxon>Gunneridae</taxon>
        <taxon>Pentapetalae</taxon>
        <taxon>asterids</taxon>
        <taxon>lamiids</taxon>
        <taxon>Lamiales</taxon>
        <taxon>Orobanchaceae</taxon>
        <taxon>Rehmannieae</taxon>
        <taxon>Rehmannia</taxon>
    </lineage>
</organism>
<evidence type="ECO:0000256" key="1">
    <source>
        <dbReference type="ARBA" id="ARBA00004123"/>
    </source>
</evidence>
<evidence type="ECO:0000256" key="5">
    <source>
        <dbReference type="ARBA" id="ARBA00023242"/>
    </source>
</evidence>
<reference evidence="7 8" key="1">
    <citation type="journal article" date="2021" name="Comput. Struct. Biotechnol. J.">
        <title>De novo genome assembly of the potent medicinal plant Rehmannia glutinosa using nanopore technology.</title>
        <authorList>
            <person name="Ma L."/>
            <person name="Dong C."/>
            <person name="Song C."/>
            <person name="Wang X."/>
            <person name="Zheng X."/>
            <person name="Niu Y."/>
            <person name="Chen S."/>
            <person name="Feng W."/>
        </authorList>
    </citation>
    <scope>NUCLEOTIDE SEQUENCE [LARGE SCALE GENOMIC DNA]</scope>
    <source>
        <strain evidence="7">DH-2019</strain>
    </source>
</reference>
<evidence type="ECO:0000256" key="3">
    <source>
        <dbReference type="ARBA" id="ARBA00007321"/>
    </source>
</evidence>
<name>A0ABR0W7X3_REHGL</name>
<evidence type="ECO:0000313" key="7">
    <source>
        <dbReference type="EMBL" id="KAK6142392.1"/>
    </source>
</evidence>
<dbReference type="PANTHER" id="PTHR14582:SF1">
    <property type="entry name" value="CENTROMERE PROTEIN O"/>
    <property type="match status" value="1"/>
</dbReference>
<evidence type="ECO:0008006" key="9">
    <source>
        <dbReference type="Google" id="ProtNLM"/>
    </source>
</evidence>
<dbReference type="CDD" id="cd23835">
    <property type="entry name" value="DRWD-N_CENP-O"/>
    <property type="match status" value="1"/>
</dbReference>
<dbReference type="Proteomes" id="UP001318860">
    <property type="component" value="Unassembled WGS sequence"/>
</dbReference>
<proteinExistence type="inferred from homology"/>
<keyword evidence="8" id="KW-1185">Reference proteome</keyword>
<evidence type="ECO:0000256" key="6">
    <source>
        <dbReference type="ARBA" id="ARBA00023328"/>
    </source>
</evidence>
<protein>
    <recommendedName>
        <fullName evidence="9">Centromere protein O</fullName>
    </recommendedName>
</protein>
<dbReference type="PANTHER" id="PTHR14582">
    <property type="entry name" value="INNER KINETOCHORE SUBUNIT MAL2"/>
    <property type="match status" value="1"/>
</dbReference>
<comment type="caution">
    <text evidence="7">The sequence shown here is derived from an EMBL/GenBank/DDBJ whole genome shotgun (WGS) entry which is preliminary data.</text>
</comment>
<keyword evidence="6" id="KW-0137">Centromere</keyword>
<dbReference type="InterPro" id="IPR018464">
    <property type="entry name" value="CENP-O"/>
</dbReference>
<dbReference type="CDD" id="cd23836">
    <property type="entry name" value="DRWD-C_CENP-O"/>
    <property type="match status" value="1"/>
</dbReference>
<evidence type="ECO:0000313" key="8">
    <source>
        <dbReference type="Proteomes" id="UP001318860"/>
    </source>
</evidence>
<dbReference type="Pfam" id="PF09496">
    <property type="entry name" value="CENP-O"/>
    <property type="match status" value="1"/>
</dbReference>
<dbReference type="EMBL" id="JABTTQ020000013">
    <property type="protein sequence ID" value="KAK6142392.1"/>
    <property type="molecule type" value="Genomic_DNA"/>
</dbReference>
<gene>
    <name evidence="7" type="ORF">DH2020_022740</name>
</gene>
<keyword evidence="5" id="KW-0539">Nucleus</keyword>
<evidence type="ECO:0000256" key="4">
    <source>
        <dbReference type="ARBA" id="ARBA00022454"/>
    </source>
</evidence>
<comment type="subcellular location">
    <subcellularLocation>
        <location evidence="2">Chromosome</location>
        <location evidence="2">Centromere</location>
    </subcellularLocation>
    <subcellularLocation>
        <location evidence="1">Nucleus</location>
    </subcellularLocation>
</comment>
<sequence length="335" mass="38154">MIGQGRYVFVLCKIGDSAMQQAVQVKERPFPMNVGEMNFPQSEGVRRVSKVANIVRESEKTVFERLQKEFEAARASQTQEICLVGDQWNDGLFATIRERVHVEAERKSMQLQGEATAIPNLPVYEKITYRVGNKIICCLEGARIGIRYETSFAGEPCELFHCVLESKSFLEKIIVLEHTIPFFLPIREAEIDFLSSNAMKFIDHVGVLLQAYIDRREQVRLIKELYGNQIRELHFSLPYHMIEFVLADSECKVTVSLRYSDFLATLPSEVSAFAWSTQQPINGKKNGGRGSQPIPARLQYAEDALRLMSLPEAFAEIVLKMPQSLRKIFPEQKSA</sequence>
<comment type="similarity">
    <text evidence="3">Belongs to the CENP-O/MCM21 family.</text>
</comment>
<keyword evidence="4" id="KW-0158">Chromosome</keyword>
<evidence type="ECO:0000256" key="2">
    <source>
        <dbReference type="ARBA" id="ARBA00004584"/>
    </source>
</evidence>